<dbReference type="InterPro" id="IPR014748">
    <property type="entry name" value="Enoyl-CoA_hydra_C"/>
</dbReference>
<gene>
    <name evidence="2" type="ORF">E6K71_02305</name>
</gene>
<evidence type="ECO:0000313" key="3">
    <source>
        <dbReference type="Proteomes" id="UP000316292"/>
    </source>
</evidence>
<dbReference type="InterPro" id="IPR001753">
    <property type="entry name" value="Enoyl-CoA_hydra/iso"/>
</dbReference>
<accession>A0A538SGR2</accession>
<evidence type="ECO:0000256" key="1">
    <source>
        <dbReference type="ARBA" id="ARBA00005254"/>
    </source>
</evidence>
<proteinExistence type="inferred from homology"/>
<comment type="similarity">
    <text evidence="1">Belongs to the enoyl-CoA hydratase/isomerase family.</text>
</comment>
<evidence type="ECO:0000313" key="2">
    <source>
        <dbReference type="EMBL" id="TMQ50564.1"/>
    </source>
</evidence>
<dbReference type="SUPFAM" id="SSF52096">
    <property type="entry name" value="ClpP/crotonase"/>
    <property type="match status" value="1"/>
</dbReference>
<dbReference type="PANTHER" id="PTHR42964">
    <property type="entry name" value="ENOYL-COA HYDRATASE"/>
    <property type="match status" value="1"/>
</dbReference>
<comment type="caution">
    <text evidence="2">The sequence shown here is derived from an EMBL/GenBank/DDBJ whole genome shotgun (WGS) entry which is preliminary data.</text>
</comment>
<name>A0A538SGR2_UNCEI</name>
<dbReference type="Proteomes" id="UP000316292">
    <property type="component" value="Unassembled WGS sequence"/>
</dbReference>
<sequence length="267" mass="28522">MASPSRLRLEIRSPAARLTLNRPEVRNAFDDALIGELREALEKVRTAYEGSPEKAPRALVLTGEGQAFCAGADMNWMRRSVAYTREENESDARSMAAVLRSLDELPLPTIARVNGACLGGGMGLLACCDVGIASDRAQFGFTEARLGIAPAVISAFVLPKIGASAARRYFLTAELFGPAEAKEMGVVHEVVPAAELDASVDRFVSALAGNGPRAVSAAKQLIREALTRTRTDTIENAVRAIAGLRASPEGQEGLGAFLEKRSPSWKR</sequence>
<dbReference type="EMBL" id="VBOR01000032">
    <property type="protein sequence ID" value="TMQ50564.1"/>
    <property type="molecule type" value="Genomic_DNA"/>
</dbReference>
<organism evidence="2 3">
    <name type="scientific">Eiseniibacteriota bacterium</name>
    <dbReference type="NCBI Taxonomy" id="2212470"/>
    <lineage>
        <taxon>Bacteria</taxon>
        <taxon>Candidatus Eiseniibacteriota</taxon>
    </lineage>
</organism>
<reference evidence="2 3" key="1">
    <citation type="journal article" date="2019" name="Nat. Microbiol.">
        <title>Mediterranean grassland soil C-N compound turnover is dependent on rainfall and depth, and is mediated by genomically divergent microorganisms.</title>
        <authorList>
            <person name="Diamond S."/>
            <person name="Andeer P.F."/>
            <person name="Li Z."/>
            <person name="Crits-Christoph A."/>
            <person name="Burstein D."/>
            <person name="Anantharaman K."/>
            <person name="Lane K.R."/>
            <person name="Thomas B.C."/>
            <person name="Pan C."/>
            <person name="Northen T.R."/>
            <person name="Banfield J.F."/>
        </authorList>
    </citation>
    <scope>NUCLEOTIDE SEQUENCE [LARGE SCALE GENOMIC DNA]</scope>
    <source>
        <strain evidence="2">WS_1</strain>
    </source>
</reference>
<dbReference type="Gene3D" id="3.90.226.10">
    <property type="entry name" value="2-enoyl-CoA Hydratase, Chain A, domain 1"/>
    <property type="match status" value="1"/>
</dbReference>
<dbReference type="AlphaFoldDB" id="A0A538SGR2"/>
<dbReference type="CDD" id="cd06558">
    <property type="entry name" value="crotonase-like"/>
    <property type="match status" value="1"/>
</dbReference>
<dbReference type="GO" id="GO:0003824">
    <property type="term" value="F:catalytic activity"/>
    <property type="evidence" value="ECO:0007669"/>
    <property type="project" value="UniProtKB-ARBA"/>
</dbReference>
<dbReference type="Gene3D" id="1.10.12.10">
    <property type="entry name" value="Lyase 2-enoyl-coa Hydratase, Chain A, domain 2"/>
    <property type="match status" value="1"/>
</dbReference>
<protein>
    <recommendedName>
        <fullName evidence="4">Enoyl-CoA hydratase</fullName>
    </recommendedName>
</protein>
<evidence type="ECO:0008006" key="4">
    <source>
        <dbReference type="Google" id="ProtNLM"/>
    </source>
</evidence>
<dbReference type="InterPro" id="IPR051683">
    <property type="entry name" value="Enoyl-CoA_Hydratase/Isomerase"/>
</dbReference>
<dbReference type="InterPro" id="IPR029045">
    <property type="entry name" value="ClpP/crotonase-like_dom_sf"/>
</dbReference>
<dbReference type="PANTHER" id="PTHR42964:SF1">
    <property type="entry name" value="POLYKETIDE BIOSYNTHESIS ENOYL-COA HYDRATASE PKSH-RELATED"/>
    <property type="match status" value="1"/>
</dbReference>
<dbReference type="Pfam" id="PF00378">
    <property type="entry name" value="ECH_1"/>
    <property type="match status" value="1"/>
</dbReference>